<gene>
    <name evidence="1" type="ORF">C2G38_1892617</name>
</gene>
<dbReference type="AlphaFoldDB" id="A0A397VUR5"/>
<accession>A0A397VUR5</accession>
<proteinExistence type="predicted"/>
<name>A0A397VUR5_9GLOM</name>
<organism evidence="1 2">
    <name type="scientific">Gigaspora rosea</name>
    <dbReference type="NCBI Taxonomy" id="44941"/>
    <lineage>
        <taxon>Eukaryota</taxon>
        <taxon>Fungi</taxon>
        <taxon>Fungi incertae sedis</taxon>
        <taxon>Mucoromycota</taxon>
        <taxon>Glomeromycotina</taxon>
        <taxon>Glomeromycetes</taxon>
        <taxon>Diversisporales</taxon>
        <taxon>Gigasporaceae</taxon>
        <taxon>Gigaspora</taxon>
    </lineage>
</organism>
<evidence type="ECO:0000313" key="1">
    <source>
        <dbReference type="EMBL" id="RIB25117.1"/>
    </source>
</evidence>
<sequence length="78" mass="8925">LRNLFTKNDNVGRDFCNNIRAYNSIFAFTSMGVRLDDRLANGKNGIYTFRVQGGIYHSIGSLYPHDGAPKFLQLYIYD</sequence>
<reference evidence="1 2" key="1">
    <citation type="submission" date="2018-06" db="EMBL/GenBank/DDBJ databases">
        <title>Comparative genomics reveals the genomic features of Rhizophagus irregularis, R. cerebriforme, R. diaphanum and Gigaspora rosea, and their symbiotic lifestyle signature.</title>
        <authorList>
            <person name="Morin E."/>
            <person name="San Clemente H."/>
            <person name="Chen E.C.H."/>
            <person name="De La Providencia I."/>
            <person name="Hainaut M."/>
            <person name="Kuo A."/>
            <person name="Kohler A."/>
            <person name="Murat C."/>
            <person name="Tang N."/>
            <person name="Roy S."/>
            <person name="Loubradou J."/>
            <person name="Henrissat B."/>
            <person name="Grigoriev I.V."/>
            <person name="Corradi N."/>
            <person name="Roux C."/>
            <person name="Martin F.M."/>
        </authorList>
    </citation>
    <scope>NUCLEOTIDE SEQUENCE [LARGE SCALE GENOMIC DNA]</scope>
    <source>
        <strain evidence="1 2">DAOM 194757</strain>
    </source>
</reference>
<dbReference type="OrthoDB" id="2431500at2759"/>
<evidence type="ECO:0000313" key="2">
    <source>
        <dbReference type="Proteomes" id="UP000266673"/>
    </source>
</evidence>
<dbReference type="EMBL" id="QKWP01000187">
    <property type="protein sequence ID" value="RIB25117.1"/>
    <property type="molecule type" value="Genomic_DNA"/>
</dbReference>
<feature type="non-terminal residue" evidence="1">
    <location>
        <position position="78"/>
    </location>
</feature>
<dbReference type="Proteomes" id="UP000266673">
    <property type="component" value="Unassembled WGS sequence"/>
</dbReference>
<dbReference type="PANTHER" id="PTHR45786">
    <property type="entry name" value="DNA BINDING PROTEIN-LIKE"/>
    <property type="match status" value="1"/>
</dbReference>
<keyword evidence="2" id="KW-1185">Reference proteome</keyword>
<protein>
    <submittedName>
        <fullName evidence="1">Uncharacterized protein</fullName>
    </submittedName>
</protein>
<dbReference type="PANTHER" id="PTHR45786:SF74">
    <property type="entry name" value="ATP-DEPENDENT DNA HELICASE"/>
    <property type="match status" value="1"/>
</dbReference>
<feature type="non-terminal residue" evidence="1">
    <location>
        <position position="1"/>
    </location>
</feature>
<comment type="caution">
    <text evidence="1">The sequence shown here is derived from an EMBL/GenBank/DDBJ whole genome shotgun (WGS) entry which is preliminary data.</text>
</comment>
<dbReference type="STRING" id="44941.A0A397VUR5"/>